<dbReference type="SMART" id="SM00717">
    <property type="entry name" value="SANT"/>
    <property type="match status" value="2"/>
</dbReference>
<feature type="domain" description="SANT" evidence="8">
    <location>
        <begin position="312"/>
        <end position="360"/>
    </location>
</feature>
<proteinExistence type="predicted"/>
<feature type="domain" description="Myb-like" evidence="7">
    <location>
        <begin position="304"/>
        <end position="356"/>
    </location>
</feature>
<dbReference type="Pfam" id="PF00249">
    <property type="entry name" value="Myb_DNA-binding"/>
    <property type="match status" value="2"/>
</dbReference>
<name>A0AAP0GP47_9ASTR</name>
<feature type="domain" description="Myb-like" evidence="7">
    <location>
        <begin position="181"/>
        <end position="236"/>
    </location>
</feature>
<organism evidence="10 11">
    <name type="scientific">Deinandra increscens subsp. villosa</name>
    <dbReference type="NCBI Taxonomy" id="3103831"/>
    <lineage>
        <taxon>Eukaryota</taxon>
        <taxon>Viridiplantae</taxon>
        <taxon>Streptophyta</taxon>
        <taxon>Embryophyta</taxon>
        <taxon>Tracheophyta</taxon>
        <taxon>Spermatophyta</taxon>
        <taxon>Magnoliopsida</taxon>
        <taxon>eudicotyledons</taxon>
        <taxon>Gunneridae</taxon>
        <taxon>Pentapetalae</taxon>
        <taxon>asterids</taxon>
        <taxon>campanulids</taxon>
        <taxon>Asterales</taxon>
        <taxon>Asteraceae</taxon>
        <taxon>Asteroideae</taxon>
        <taxon>Heliantheae alliance</taxon>
        <taxon>Madieae</taxon>
        <taxon>Madiinae</taxon>
        <taxon>Deinandra</taxon>
    </lineage>
</organism>
<evidence type="ECO:0000259" key="9">
    <source>
        <dbReference type="PROSITE" id="PS51294"/>
    </source>
</evidence>
<feature type="domain" description="HTH myb-type" evidence="9">
    <location>
        <begin position="304"/>
        <end position="360"/>
    </location>
</feature>
<comment type="caution">
    <text evidence="10">The sequence shown here is derived from an EMBL/GenBank/DDBJ whole genome shotgun (WGS) entry which is preliminary data.</text>
</comment>
<dbReference type="PANTHER" id="PTHR44042">
    <property type="entry name" value="DUPLICATED HOMEODOMAIN-LIKE SUPERFAMILY PROTEIN-RELATED"/>
    <property type="match status" value="1"/>
</dbReference>
<feature type="region of interest" description="Disordered" evidence="6">
    <location>
        <begin position="165"/>
        <end position="187"/>
    </location>
</feature>
<evidence type="ECO:0000256" key="4">
    <source>
        <dbReference type="ARBA" id="ARBA00023163"/>
    </source>
</evidence>
<dbReference type="GO" id="GO:0005634">
    <property type="term" value="C:nucleus"/>
    <property type="evidence" value="ECO:0007669"/>
    <property type="project" value="UniProtKB-SubCell"/>
</dbReference>
<reference evidence="10 11" key="1">
    <citation type="submission" date="2024-04" db="EMBL/GenBank/DDBJ databases">
        <title>The reference genome of an endangered Asteraceae, Deinandra increscens subsp. villosa, native to the Central Coast of California.</title>
        <authorList>
            <person name="Guilliams M."/>
            <person name="Hasenstab-Lehman K."/>
            <person name="Meyer R."/>
            <person name="Mcevoy S."/>
        </authorList>
    </citation>
    <scope>NUCLEOTIDE SEQUENCE [LARGE SCALE GENOMIC DNA]</scope>
    <source>
        <tissue evidence="10">Leaf</tissue>
    </source>
</reference>
<evidence type="ECO:0000256" key="1">
    <source>
        <dbReference type="ARBA" id="ARBA00004123"/>
    </source>
</evidence>
<dbReference type="PROSITE" id="PS51294">
    <property type="entry name" value="HTH_MYB"/>
    <property type="match status" value="1"/>
</dbReference>
<gene>
    <name evidence="10" type="ORF">SSX86_025483</name>
</gene>
<feature type="compositionally biased region" description="Low complexity" evidence="6">
    <location>
        <begin position="271"/>
        <end position="287"/>
    </location>
</feature>
<evidence type="ECO:0000256" key="2">
    <source>
        <dbReference type="ARBA" id="ARBA00023015"/>
    </source>
</evidence>
<dbReference type="GO" id="GO:0009908">
    <property type="term" value="P:flower development"/>
    <property type="evidence" value="ECO:0007669"/>
    <property type="project" value="UniProtKB-ARBA"/>
</dbReference>
<dbReference type="FunFam" id="1.10.10.60:FF:000009">
    <property type="entry name" value="transcription factor MYB1R1"/>
    <property type="match status" value="1"/>
</dbReference>
<evidence type="ECO:0000259" key="8">
    <source>
        <dbReference type="PROSITE" id="PS51293"/>
    </source>
</evidence>
<keyword evidence="11" id="KW-1185">Reference proteome</keyword>
<feature type="region of interest" description="Disordered" evidence="6">
    <location>
        <begin position="253"/>
        <end position="310"/>
    </location>
</feature>
<dbReference type="PROSITE" id="PS50090">
    <property type="entry name" value="MYB_LIKE"/>
    <property type="match status" value="2"/>
</dbReference>
<dbReference type="GO" id="GO:0048262">
    <property type="term" value="P:determination of dorsal/ventral asymmetry"/>
    <property type="evidence" value="ECO:0007669"/>
    <property type="project" value="UniProtKB-ARBA"/>
</dbReference>
<dbReference type="PANTHER" id="PTHR44042:SF67">
    <property type="entry name" value="MYB-LIKE PROTEIN I"/>
    <property type="match status" value="1"/>
</dbReference>
<dbReference type="InterPro" id="IPR009057">
    <property type="entry name" value="Homeodomain-like_sf"/>
</dbReference>
<dbReference type="InterPro" id="IPR017884">
    <property type="entry name" value="SANT_dom"/>
</dbReference>
<feature type="region of interest" description="Disordered" evidence="6">
    <location>
        <begin position="43"/>
        <end position="83"/>
    </location>
</feature>
<dbReference type="InterPro" id="IPR017930">
    <property type="entry name" value="Myb_dom"/>
</dbReference>
<dbReference type="NCBIfam" id="TIGR01557">
    <property type="entry name" value="myb_SHAQKYF"/>
    <property type="match status" value="1"/>
</dbReference>
<feature type="compositionally biased region" description="Basic and acidic residues" evidence="6">
    <location>
        <begin position="300"/>
        <end position="310"/>
    </location>
</feature>
<evidence type="ECO:0000313" key="10">
    <source>
        <dbReference type="EMBL" id="KAK9054405.1"/>
    </source>
</evidence>
<evidence type="ECO:0000256" key="5">
    <source>
        <dbReference type="ARBA" id="ARBA00023242"/>
    </source>
</evidence>
<dbReference type="InterPro" id="IPR001005">
    <property type="entry name" value="SANT/Myb"/>
</dbReference>
<dbReference type="Proteomes" id="UP001408789">
    <property type="component" value="Unassembled WGS sequence"/>
</dbReference>
<accession>A0AAP0GP47</accession>
<sequence>MHNHVLKINTAKLILESANDSSSDDEAETYAKVCAGDSLYDHSNKYDKVSLDDQSQDNQGSDKDPKSDNQPFADNQYAPAKVNKAPSIVEEESDPSVVVANASVVETSKFEEEAPAEDTKTDNQASVDNLIAHEKNDKCDESHHIIASILEELLESLKVQLSPVNIPSPQKAPGTSTKARGTSMSSKVWSKEEDKAFENAIAIHWNQNSKQEWNTIASFVPTKTIPELKQHYQLLVEDVDDIEGGLIPIPKYLGEESSSSSTKDGNHRESNSNSNRRSSSNYTNGFGHDSGGQGGGKGNSRAEQERRKGIPWTEEEHRLFLLGLDKFGKGDWRSISRNYVISRTPTQVASHAQKYFIRMNSMNRDRRRTSIHDITSVNNGDISSYQIPITGGQSGSTNPSNGSTVGVPMKHRPHQPSMPPGMGMYGAPMGHVVAATPGHMPSAVGTPVMMPHSHHPPYVMPVAYPMAPPPTMHQ</sequence>
<comment type="subcellular location">
    <subcellularLocation>
        <location evidence="1">Nucleus</location>
    </subcellularLocation>
</comment>
<keyword evidence="4" id="KW-0804">Transcription</keyword>
<evidence type="ECO:0000256" key="6">
    <source>
        <dbReference type="SAM" id="MobiDB-lite"/>
    </source>
</evidence>
<dbReference type="GO" id="GO:0003677">
    <property type="term" value="F:DNA binding"/>
    <property type="evidence" value="ECO:0007669"/>
    <property type="project" value="UniProtKB-KW"/>
</dbReference>
<dbReference type="InterPro" id="IPR006447">
    <property type="entry name" value="Myb_dom_plants"/>
</dbReference>
<keyword evidence="5" id="KW-0539">Nucleus</keyword>
<dbReference type="FunFam" id="1.10.10.60:FF:000154">
    <property type="entry name" value="Transcription factor SRM1"/>
    <property type="match status" value="1"/>
</dbReference>
<evidence type="ECO:0000256" key="3">
    <source>
        <dbReference type="ARBA" id="ARBA00023125"/>
    </source>
</evidence>
<feature type="compositionally biased region" description="Gly residues" evidence="6">
    <location>
        <begin position="288"/>
        <end position="298"/>
    </location>
</feature>
<evidence type="ECO:0000313" key="11">
    <source>
        <dbReference type="Proteomes" id="UP001408789"/>
    </source>
</evidence>
<dbReference type="EMBL" id="JBCNJP010000025">
    <property type="protein sequence ID" value="KAK9054405.1"/>
    <property type="molecule type" value="Genomic_DNA"/>
</dbReference>
<dbReference type="CDD" id="cd00167">
    <property type="entry name" value="SANT"/>
    <property type="match status" value="2"/>
</dbReference>
<protein>
    <submittedName>
        <fullName evidence="10">Uncharacterized protein</fullName>
    </submittedName>
</protein>
<keyword evidence="3" id="KW-0238">DNA-binding</keyword>
<evidence type="ECO:0000259" key="7">
    <source>
        <dbReference type="PROSITE" id="PS50090"/>
    </source>
</evidence>
<keyword evidence="2" id="KW-0805">Transcription regulation</keyword>
<dbReference type="AlphaFoldDB" id="A0AAP0GP47"/>
<dbReference type="SUPFAM" id="SSF46689">
    <property type="entry name" value="Homeodomain-like"/>
    <property type="match status" value="2"/>
</dbReference>
<dbReference type="PROSITE" id="PS51293">
    <property type="entry name" value="SANT"/>
    <property type="match status" value="1"/>
</dbReference>
<dbReference type="Gene3D" id="1.10.10.60">
    <property type="entry name" value="Homeodomain-like"/>
    <property type="match status" value="2"/>
</dbReference>